<gene>
    <name evidence="1" type="ORF">GS398_18930</name>
</gene>
<reference evidence="1 2" key="1">
    <citation type="submission" date="2019-11" db="EMBL/GenBank/DDBJ databases">
        <title>Pedobacter sp. HMF7056 Genome sequencing and assembly.</title>
        <authorList>
            <person name="Kang H."/>
            <person name="Kim H."/>
            <person name="Joh K."/>
        </authorList>
    </citation>
    <scope>NUCLEOTIDE SEQUENCE [LARGE SCALE GENOMIC DNA]</scope>
    <source>
        <strain evidence="1 2">HMF7056</strain>
    </source>
</reference>
<keyword evidence="2" id="KW-1185">Reference proteome</keyword>
<dbReference type="GO" id="GO:0016740">
    <property type="term" value="F:transferase activity"/>
    <property type="evidence" value="ECO:0007669"/>
    <property type="project" value="UniProtKB-KW"/>
</dbReference>
<evidence type="ECO:0000313" key="2">
    <source>
        <dbReference type="Proteomes" id="UP000451233"/>
    </source>
</evidence>
<dbReference type="Proteomes" id="UP000451233">
    <property type="component" value="Unassembled WGS sequence"/>
</dbReference>
<name>A0A7K1Y283_9SPHI</name>
<keyword evidence="1" id="KW-0808">Transferase</keyword>
<organism evidence="1 2">
    <name type="scientific">Hufsiella ginkgonis</name>
    <dbReference type="NCBI Taxonomy" id="2695274"/>
    <lineage>
        <taxon>Bacteria</taxon>
        <taxon>Pseudomonadati</taxon>
        <taxon>Bacteroidota</taxon>
        <taxon>Sphingobacteriia</taxon>
        <taxon>Sphingobacteriales</taxon>
        <taxon>Sphingobacteriaceae</taxon>
        <taxon>Hufsiella</taxon>
    </lineage>
</organism>
<sequence>MAELLFIAPYPHEKNLRDGMVQRVKAVDQLFEEDNRRYLDISFTAHVFPEKKQPNPHLTIISLNFFTGLPYILYCFFNAKTVYCHAMYNFAKVGLFCRPGNKKVVLDLHGLVPEERKAEGKRWLSWFYSFAEAAAFRRVAMMVCVTERMEQYYRDKYPAFKGRYVKYAIVPENLAGANQSLLTGNAQERVLVIYSGNTQVWQNIGLMLQTIRNNRLEHVTYLLLTGEPEAMKHQAKAAGLTANDVTILSVTPAELEQYYARAHYGFILRDDISVNRVANPTKMIEYLYYGITPIVKSADIGDFNDLGYDFVSYKDPFSNFSLKKSTKNMQIAAEMLKLNDKERFKQAVRAVPGEPAYDN</sequence>
<protein>
    <submittedName>
        <fullName evidence="1">Glycosyl transferase family 1</fullName>
    </submittedName>
</protein>
<dbReference type="EMBL" id="WVHS01000005">
    <property type="protein sequence ID" value="MXV17380.1"/>
    <property type="molecule type" value="Genomic_DNA"/>
</dbReference>
<evidence type="ECO:0000313" key="1">
    <source>
        <dbReference type="EMBL" id="MXV17380.1"/>
    </source>
</evidence>
<dbReference type="Gene3D" id="3.40.50.2000">
    <property type="entry name" value="Glycogen Phosphorylase B"/>
    <property type="match status" value="1"/>
</dbReference>
<dbReference type="RefSeq" id="WP_160908391.1">
    <property type="nucleotide sequence ID" value="NZ_WVHS01000005.1"/>
</dbReference>
<dbReference type="SUPFAM" id="SSF53756">
    <property type="entry name" value="UDP-Glycosyltransferase/glycogen phosphorylase"/>
    <property type="match status" value="1"/>
</dbReference>
<dbReference type="AlphaFoldDB" id="A0A7K1Y283"/>
<proteinExistence type="predicted"/>
<accession>A0A7K1Y283</accession>
<comment type="caution">
    <text evidence="1">The sequence shown here is derived from an EMBL/GenBank/DDBJ whole genome shotgun (WGS) entry which is preliminary data.</text>
</comment>